<dbReference type="AlphaFoldDB" id="E5AUR2"/>
<evidence type="ECO:0000313" key="2">
    <source>
        <dbReference type="Proteomes" id="UP000007437"/>
    </source>
</evidence>
<proteinExistence type="predicted"/>
<dbReference type="KEGG" id="brh:RBRH_00296"/>
<dbReference type="EMBL" id="FR687360">
    <property type="protein sequence ID" value="CBW76837.1"/>
    <property type="molecule type" value="Genomic_DNA"/>
</dbReference>
<geneLocation type="plasmid" evidence="1 2">
    <name>pBRH01</name>
</geneLocation>
<accession>E5AUR2</accession>
<evidence type="ECO:0000313" key="1">
    <source>
        <dbReference type="EMBL" id="CBW76837.1"/>
    </source>
</evidence>
<protein>
    <submittedName>
        <fullName evidence="1">Uncharacterized protein</fullName>
    </submittedName>
</protein>
<gene>
    <name evidence="1" type="ordered locus">RBRH_00296</name>
</gene>
<dbReference type="Proteomes" id="UP000007437">
    <property type="component" value="Plasmid pBRH01"/>
</dbReference>
<keyword evidence="1" id="KW-0614">Plasmid</keyword>
<sequence>MAAALALDIVTAMITRVGRAAAGAEIHIPFSLAYY</sequence>
<reference evidence="1 2" key="1">
    <citation type="journal article" date="2011" name="J. Bacteriol.">
        <title>Complete genome sequence of Burkholderia rhizoxinica, an endosymbiont of Rhizopus microsporus.</title>
        <authorList>
            <person name="Lackner G."/>
            <person name="Moebius N."/>
            <person name="Partida-Martinez L."/>
            <person name="Hertweck C."/>
        </authorList>
    </citation>
    <scope>NUCLEOTIDE SEQUENCE [LARGE SCALE GENOMIC DNA]</scope>
    <source>
        <strain evidence="2">DSM 19002 / CIP 109453 / HKI 454</strain>
        <plasmid evidence="1 2">pBRH01</plasmid>
    </source>
</reference>
<dbReference type="HOGENOM" id="CLU_3363875_0_0_4"/>
<organism evidence="1 2">
    <name type="scientific">Mycetohabitans rhizoxinica (strain DSM 19002 / CIP 109453 / HKI 454)</name>
    <name type="common">Paraburkholderia rhizoxinica</name>
    <dbReference type="NCBI Taxonomy" id="882378"/>
    <lineage>
        <taxon>Bacteria</taxon>
        <taxon>Pseudomonadati</taxon>
        <taxon>Pseudomonadota</taxon>
        <taxon>Betaproteobacteria</taxon>
        <taxon>Burkholderiales</taxon>
        <taxon>Burkholderiaceae</taxon>
        <taxon>Mycetohabitans</taxon>
    </lineage>
</organism>
<name>E5AUR2_MYCRK</name>